<sequence>MKLPFYLEGYFLGLQDPDTPDNIRFIHVQSDGGNRYTLKLAKPLRHLPWQQLTVGQPLRIEGQQSFQGLDLPPKLKAERVLFDPAGLPAFIASEEPPKPQPAVLEVCTRGTCRRRGALELCDRLQAEAKTCAVEVRTRGCLGRCKQGINVRRSSDNQILSQLSPQAAAELLSPWRTPAVVSGTAVG</sequence>
<evidence type="ECO:0000313" key="1">
    <source>
        <dbReference type="EMBL" id="ABB58203.1"/>
    </source>
</evidence>
<accession>Q31L66</accession>
<evidence type="ECO:0000313" key="2">
    <source>
        <dbReference type="Proteomes" id="UP000889800"/>
    </source>
</evidence>
<dbReference type="SUPFAM" id="SSF52833">
    <property type="entry name" value="Thioredoxin-like"/>
    <property type="match status" value="1"/>
</dbReference>
<keyword evidence="2" id="KW-1185">Reference proteome</keyword>
<reference evidence="2" key="1">
    <citation type="submission" date="2005-08" db="EMBL/GenBank/DDBJ databases">
        <title>Complete sequence of chromosome 1 of Synechococcus elongatus PCC 7942.</title>
        <authorList>
            <consortium name="US DOE Joint Genome Institute"/>
            <person name="Copeland A."/>
            <person name="Lucas S."/>
            <person name="Lapidus A."/>
            <person name="Barry K."/>
            <person name="Detter J.C."/>
            <person name="Glavina T."/>
            <person name="Hammon N."/>
            <person name="Israni S."/>
            <person name="Pitluck S."/>
            <person name="Schmutz J."/>
            <person name="Larimer F."/>
            <person name="Land M."/>
            <person name="Kyrpides N."/>
            <person name="Lykidis A."/>
            <person name="Richardson P."/>
        </authorList>
    </citation>
    <scope>NUCLEOTIDE SEQUENCE [LARGE SCALE GENOMIC DNA]</scope>
    <source>
        <strain evidence="2">ATCC 33912 / PCC 7942 / FACHB-805</strain>
    </source>
</reference>
<dbReference type="Gene3D" id="3.40.30.10">
    <property type="entry name" value="Glutaredoxin"/>
    <property type="match status" value="1"/>
</dbReference>
<proteinExistence type="predicted"/>
<dbReference type="AlphaFoldDB" id="Q31L66"/>
<dbReference type="RefSeq" id="WP_011244232.1">
    <property type="nucleotide sequence ID" value="NC_007604.1"/>
</dbReference>
<evidence type="ECO:0008006" key="3">
    <source>
        <dbReference type="Google" id="ProtNLM"/>
    </source>
</evidence>
<dbReference type="KEGG" id="syf:Synpcc7942_2173"/>
<dbReference type="BioCyc" id="SYNEL:SYNPCC7942_2173-MONOMER"/>
<dbReference type="PaxDb" id="1140-Synpcc7942_2173"/>
<dbReference type="eggNOG" id="COG3411">
    <property type="taxonomic scope" value="Bacteria"/>
</dbReference>
<protein>
    <recommendedName>
        <fullName evidence="3">(2Fe-2S) ferredoxin domain-containing protein</fullName>
    </recommendedName>
</protein>
<dbReference type="OrthoDB" id="465045at2"/>
<dbReference type="EMBL" id="CP000100">
    <property type="protein sequence ID" value="ABB58203.1"/>
    <property type="molecule type" value="Genomic_DNA"/>
</dbReference>
<dbReference type="GeneID" id="72431055"/>
<dbReference type="STRING" id="1140.Synpcc7942_2173"/>
<dbReference type="Proteomes" id="UP000889800">
    <property type="component" value="Chromosome"/>
</dbReference>
<organism evidence="1 2">
    <name type="scientific">Synechococcus elongatus (strain ATCC 33912 / PCC 7942 / FACHB-805)</name>
    <name type="common">Anacystis nidulans R2</name>
    <dbReference type="NCBI Taxonomy" id="1140"/>
    <lineage>
        <taxon>Bacteria</taxon>
        <taxon>Bacillati</taxon>
        <taxon>Cyanobacteriota</taxon>
        <taxon>Cyanophyceae</taxon>
        <taxon>Synechococcales</taxon>
        <taxon>Synechococcaceae</taxon>
        <taxon>Synechococcus</taxon>
    </lineage>
</organism>
<dbReference type="InterPro" id="IPR036249">
    <property type="entry name" value="Thioredoxin-like_sf"/>
</dbReference>
<dbReference type="CDD" id="cd02980">
    <property type="entry name" value="TRX_Fd_family"/>
    <property type="match status" value="1"/>
</dbReference>
<gene>
    <name evidence="1" type="ordered locus">Synpcc7942_2173</name>
</gene>
<dbReference type="HOGENOM" id="CLU_097183_0_0_3"/>
<name>Q31L66_SYNE7</name>